<evidence type="ECO:0000256" key="6">
    <source>
        <dbReference type="ARBA" id="ARBA00023136"/>
    </source>
</evidence>
<dbReference type="InterPro" id="IPR020846">
    <property type="entry name" value="MFS_dom"/>
</dbReference>
<keyword evidence="10" id="KW-1185">Reference proteome</keyword>
<feature type="transmembrane region" description="Helical" evidence="7">
    <location>
        <begin position="166"/>
        <end position="186"/>
    </location>
</feature>
<dbReference type="PANTHER" id="PTHR23517">
    <property type="entry name" value="RESISTANCE PROTEIN MDTM, PUTATIVE-RELATED-RELATED"/>
    <property type="match status" value="1"/>
</dbReference>
<evidence type="ECO:0000256" key="5">
    <source>
        <dbReference type="ARBA" id="ARBA00022989"/>
    </source>
</evidence>
<proteinExistence type="predicted"/>
<dbReference type="GO" id="GO:0005886">
    <property type="term" value="C:plasma membrane"/>
    <property type="evidence" value="ECO:0007669"/>
    <property type="project" value="UniProtKB-SubCell"/>
</dbReference>
<feature type="transmembrane region" description="Helical" evidence="7">
    <location>
        <begin position="324"/>
        <end position="341"/>
    </location>
</feature>
<dbReference type="InterPro" id="IPR050171">
    <property type="entry name" value="MFS_Transporters"/>
</dbReference>
<dbReference type="InterPro" id="IPR036259">
    <property type="entry name" value="MFS_trans_sf"/>
</dbReference>
<evidence type="ECO:0000256" key="7">
    <source>
        <dbReference type="SAM" id="Phobius"/>
    </source>
</evidence>
<dbReference type="Proteomes" id="UP000214688">
    <property type="component" value="Chromosome"/>
</dbReference>
<feature type="transmembrane region" description="Helical" evidence="7">
    <location>
        <begin position="12"/>
        <end position="37"/>
    </location>
</feature>
<feature type="transmembrane region" description="Helical" evidence="7">
    <location>
        <begin position="142"/>
        <end position="160"/>
    </location>
</feature>
<dbReference type="RefSeq" id="WP_094235239.1">
    <property type="nucleotide sequence ID" value="NZ_CP022657.1"/>
</dbReference>
<accession>A0A223CX75</accession>
<evidence type="ECO:0000259" key="8">
    <source>
        <dbReference type="PROSITE" id="PS50850"/>
    </source>
</evidence>
<dbReference type="PROSITE" id="PS50850">
    <property type="entry name" value="MFS"/>
    <property type="match status" value="1"/>
</dbReference>
<feature type="transmembrane region" description="Helical" evidence="7">
    <location>
        <begin position="74"/>
        <end position="96"/>
    </location>
</feature>
<protein>
    <recommendedName>
        <fullName evidence="8">Major facilitator superfamily (MFS) profile domain-containing protein</fullName>
    </recommendedName>
</protein>
<evidence type="ECO:0000313" key="10">
    <source>
        <dbReference type="Proteomes" id="UP000214688"/>
    </source>
</evidence>
<keyword evidence="6 7" id="KW-0472">Membrane</keyword>
<sequence>MILRELHRNVKIRLFEQFLSSMVGNMIAPFLIVYFAAHWGAPVAGAIFIINTLISIVAGLYGGHLADQYGRRTVMLRSEIIRFIATVVMMLAATPWMESPVLILIAMTIRQIMSTIARPAGDAMILDVCTPENRKTIFSLDYWMFNIAVLIGGLVGGFFFKDYMVILLAVVALMSLTSLLLLVFWIQDTYVKKQEAPSENQPHRPFRRIMGHYRIVLKDFIFLLFLGATLLQLSIQYGTNNYAVVRLANEMTHQLFFSWGDFRYVVDGYQMFGIINAVNTFLVVTLGVLIGKWVKKLNDKTAIYGGMVLYSAGYAFIAGSSQPWMLILAVSVMTIGELIFIPSKQSVLANLVPSENRGAYMAVNGLTNKGASIVGSAAVSVGAFVSSWSMAAAFSIMGILCIFVFSVIFSRLKASGKTEESSTSIHA</sequence>
<feature type="transmembrane region" description="Helical" evidence="7">
    <location>
        <begin position="43"/>
        <end position="62"/>
    </location>
</feature>
<feature type="transmembrane region" description="Helical" evidence="7">
    <location>
        <begin position="302"/>
        <end position="318"/>
    </location>
</feature>
<name>A0A223CX75_9BACL</name>
<feature type="transmembrane region" description="Helical" evidence="7">
    <location>
        <begin position="269"/>
        <end position="290"/>
    </location>
</feature>
<evidence type="ECO:0000256" key="3">
    <source>
        <dbReference type="ARBA" id="ARBA00022475"/>
    </source>
</evidence>
<dbReference type="OrthoDB" id="9793283at2"/>
<keyword evidence="5 7" id="KW-1133">Transmembrane helix</keyword>
<evidence type="ECO:0000256" key="2">
    <source>
        <dbReference type="ARBA" id="ARBA00022448"/>
    </source>
</evidence>
<dbReference type="AlphaFoldDB" id="A0A223CX75"/>
<feature type="transmembrane region" description="Helical" evidence="7">
    <location>
        <begin position="362"/>
        <end position="385"/>
    </location>
</feature>
<dbReference type="Gene3D" id="1.20.1250.20">
    <property type="entry name" value="MFS general substrate transporter like domains"/>
    <property type="match status" value="1"/>
</dbReference>
<evidence type="ECO:0000313" key="9">
    <source>
        <dbReference type="EMBL" id="ASS73979.1"/>
    </source>
</evidence>
<keyword evidence="3" id="KW-1003">Cell membrane</keyword>
<dbReference type="KEGG" id="tab:CIG75_02600"/>
<organism evidence="9 10">
    <name type="scientific">Tumebacillus algifaecis</name>
    <dbReference type="NCBI Taxonomy" id="1214604"/>
    <lineage>
        <taxon>Bacteria</taxon>
        <taxon>Bacillati</taxon>
        <taxon>Bacillota</taxon>
        <taxon>Bacilli</taxon>
        <taxon>Bacillales</taxon>
        <taxon>Alicyclobacillaceae</taxon>
        <taxon>Tumebacillus</taxon>
    </lineage>
</organism>
<dbReference type="EMBL" id="CP022657">
    <property type="protein sequence ID" value="ASS73979.1"/>
    <property type="molecule type" value="Genomic_DNA"/>
</dbReference>
<dbReference type="Pfam" id="PF07690">
    <property type="entry name" value="MFS_1"/>
    <property type="match status" value="2"/>
</dbReference>
<keyword evidence="2" id="KW-0813">Transport</keyword>
<dbReference type="PANTHER" id="PTHR23517:SF3">
    <property type="entry name" value="INTEGRAL MEMBRANE TRANSPORT PROTEIN"/>
    <property type="match status" value="1"/>
</dbReference>
<gene>
    <name evidence="9" type="ORF">CIG75_02600</name>
</gene>
<feature type="transmembrane region" description="Helical" evidence="7">
    <location>
        <begin position="391"/>
        <end position="409"/>
    </location>
</feature>
<dbReference type="InterPro" id="IPR011701">
    <property type="entry name" value="MFS"/>
</dbReference>
<dbReference type="GO" id="GO:0022857">
    <property type="term" value="F:transmembrane transporter activity"/>
    <property type="evidence" value="ECO:0007669"/>
    <property type="project" value="InterPro"/>
</dbReference>
<comment type="subcellular location">
    <subcellularLocation>
        <location evidence="1">Cell membrane</location>
        <topology evidence="1">Multi-pass membrane protein</topology>
    </subcellularLocation>
</comment>
<feature type="domain" description="Major facilitator superfamily (MFS) profile" evidence="8">
    <location>
        <begin position="1"/>
        <end position="416"/>
    </location>
</feature>
<dbReference type="SUPFAM" id="SSF103473">
    <property type="entry name" value="MFS general substrate transporter"/>
    <property type="match status" value="1"/>
</dbReference>
<keyword evidence="4 7" id="KW-0812">Transmembrane</keyword>
<feature type="transmembrane region" description="Helical" evidence="7">
    <location>
        <begin position="215"/>
        <end position="235"/>
    </location>
</feature>
<evidence type="ECO:0000256" key="1">
    <source>
        <dbReference type="ARBA" id="ARBA00004651"/>
    </source>
</evidence>
<evidence type="ECO:0000256" key="4">
    <source>
        <dbReference type="ARBA" id="ARBA00022692"/>
    </source>
</evidence>
<reference evidence="9 10" key="1">
    <citation type="journal article" date="2015" name="Int. J. Syst. Evol. Microbiol.">
        <title>Tumebacillus algifaecis sp. nov., isolated from decomposing algal scum.</title>
        <authorList>
            <person name="Wu Y.F."/>
            <person name="Zhang B."/>
            <person name="Xing P."/>
            <person name="Wu Q.L."/>
            <person name="Liu S.J."/>
        </authorList>
    </citation>
    <scope>NUCLEOTIDE SEQUENCE [LARGE SCALE GENOMIC DNA]</scope>
    <source>
        <strain evidence="9 10">THMBR28</strain>
    </source>
</reference>